<comment type="caution">
    <text evidence="1">The sequence shown here is derived from an EMBL/GenBank/DDBJ whole genome shotgun (WGS) entry which is preliminary data.</text>
</comment>
<dbReference type="RefSeq" id="WP_207917898.1">
    <property type="nucleotide sequence ID" value="NZ_SJOI01000001.1"/>
</dbReference>
<dbReference type="EMBL" id="SJOI01000001">
    <property type="protein sequence ID" value="TCL05539.1"/>
    <property type="molecule type" value="Genomic_DNA"/>
</dbReference>
<evidence type="ECO:0000313" key="1">
    <source>
        <dbReference type="EMBL" id="TCL05539.1"/>
    </source>
</evidence>
<sequence length="490" mass="56771">MPKINVYFSDFFKVKQEIIKDHGAFNISLINDLPLFIDPFLLFNSEDDRYKKLHDEIIKYVAFLRNVSQGGRLSKGLIKSWFLFPEVKQNWFGYSIVGNGGSGLGREFAEALNASFSDILLNFGNEDITSGSHLEKLCLIKGGIGKDSVSDFTTNLIKSFLLNYTQDFALKYIDKKFLYEFNVEKVEFNYHTRTWVNKKFALPSYYGDFVLLTPRDILTKDETWINRNDMIADFTDICNSIPNDQLRDQLSEYFHRCLPEDAKKKDFEVAADLVIKEHPSFIDYYIKSKERQSNDAHKISMDKVIETEKVFIDKVQKLIDSIFENQKDFFAGKQDTFDESYNRVMYLKQVIENNNGYKVFYLKGNPIKRESDLQLMFRLTWFASLSDVNSEVDNGRGPVDYKISRGAKDKTLVEFKLASNSKLKQNLAKQVEIYEKANGTKNSIKVILYFSDEELSKLGKVFKELKIKEDKNLVIIDARPNKVSASNVKE</sequence>
<name>A0A4R1NF61_9GAMM</name>
<organism evidence="1 2">
    <name type="scientific">Sodalis ligni</name>
    <dbReference type="NCBI Taxonomy" id="2697027"/>
    <lineage>
        <taxon>Bacteria</taxon>
        <taxon>Pseudomonadati</taxon>
        <taxon>Pseudomonadota</taxon>
        <taxon>Gammaproteobacteria</taxon>
        <taxon>Enterobacterales</taxon>
        <taxon>Bruguierivoracaceae</taxon>
        <taxon>Sodalis</taxon>
    </lineage>
</organism>
<dbReference type="AlphaFoldDB" id="A0A4R1NF61"/>
<evidence type="ECO:0000313" key="2">
    <source>
        <dbReference type="Proteomes" id="UP000294555"/>
    </source>
</evidence>
<proteinExistence type="predicted"/>
<accession>A0A4R1NF61</accession>
<keyword evidence="2" id="KW-1185">Reference proteome</keyword>
<protein>
    <submittedName>
        <fullName evidence="1">Uncharacterized protein</fullName>
    </submittedName>
</protein>
<gene>
    <name evidence="1" type="ORF">EZJ58_3734</name>
</gene>
<reference evidence="1 2" key="1">
    <citation type="submission" date="2019-02" db="EMBL/GenBank/DDBJ databases">
        <title>Investigation of anaerobic lignin degradation for improved lignocellulosic biofuels.</title>
        <authorList>
            <person name="Deangelis K."/>
        </authorList>
    </citation>
    <scope>NUCLEOTIDE SEQUENCE [LARGE SCALE GENOMIC DNA]</scope>
    <source>
        <strain evidence="1 2">159R</strain>
    </source>
</reference>
<dbReference type="Proteomes" id="UP000294555">
    <property type="component" value="Unassembled WGS sequence"/>
</dbReference>